<protein>
    <recommendedName>
        <fullName evidence="3">Ubiquitin-like domain-containing protein</fullName>
    </recommendedName>
</protein>
<dbReference type="CDD" id="cd17039">
    <property type="entry name" value="Ubl_ubiquitin_like"/>
    <property type="match status" value="1"/>
</dbReference>
<evidence type="ECO:0000313" key="1">
    <source>
        <dbReference type="EMBL" id="PIC52852.1"/>
    </source>
</evidence>
<dbReference type="AlphaFoldDB" id="A0A2G5VM54"/>
<keyword evidence="2" id="KW-1185">Reference proteome</keyword>
<dbReference type="Gene3D" id="3.10.20.90">
    <property type="entry name" value="Phosphatidylinositol 3-kinase Catalytic Subunit, Chain A, domain 1"/>
    <property type="match status" value="1"/>
</dbReference>
<evidence type="ECO:0000313" key="2">
    <source>
        <dbReference type="Proteomes" id="UP000230233"/>
    </source>
</evidence>
<evidence type="ECO:0008006" key="3">
    <source>
        <dbReference type="Google" id="ProtNLM"/>
    </source>
</evidence>
<dbReference type="SUPFAM" id="SSF54236">
    <property type="entry name" value="Ubiquitin-like"/>
    <property type="match status" value="1"/>
</dbReference>
<organism evidence="1 2">
    <name type="scientific">Caenorhabditis nigoni</name>
    <dbReference type="NCBI Taxonomy" id="1611254"/>
    <lineage>
        <taxon>Eukaryota</taxon>
        <taxon>Metazoa</taxon>
        <taxon>Ecdysozoa</taxon>
        <taxon>Nematoda</taxon>
        <taxon>Chromadorea</taxon>
        <taxon>Rhabditida</taxon>
        <taxon>Rhabditina</taxon>
        <taxon>Rhabditomorpha</taxon>
        <taxon>Rhabditoidea</taxon>
        <taxon>Rhabditidae</taxon>
        <taxon>Peloderinae</taxon>
        <taxon>Caenorhabditis</taxon>
    </lineage>
</organism>
<proteinExistence type="predicted"/>
<reference evidence="2" key="1">
    <citation type="submission" date="2017-10" db="EMBL/GenBank/DDBJ databases">
        <title>Rapid genome shrinkage in a self-fertile nematode reveals novel sperm competition proteins.</title>
        <authorList>
            <person name="Yin D."/>
            <person name="Schwarz E.M."/>
            <person name="Thomas C.G."/>
            <person name="Felde R.L."/>
            <person name="Korf I.F."/>
            <person name="Cutter A.D."/>
            <person name="Schartner C.M."/>
            <person name="Ralston E.J."/>
            <person name="Meyer B.J."/>
            <person name="Haag E.S."/>
        </authorList>
    </citation>
    <scope>NUCLEOTIDE SEQUENCE [LARGE SCALE GENOMIC DNA]</scope>
    <source>
        <strain evidence="2">JU1422</strain>
    </source>
</reference>
<sequence length="113" mass="12779">MMELFFELHDHTGFTYKKFNAKFGNQSALEEVQEKINTVWEIECVKQCLFFKDGKDIFGSGEDILQSYGLKNGDKVVVVSFQLTSLFAAPPALQTAGNNLFLLLFVASRLTLF</sequence>
<comment type="caution">
    <text evidence="1">The sequence shown here is derived from an EMBL/GenBank/DDBJ whole genome shotgun (WGS) entry which is preliminary data.</text>
</comment>
<gene>
    <name evidence="1" type="primary">Cnig_chr_I.g2790</name>
    <name evidence="1" type="ORF">B9Z55_002790</name>
</gene>
<dbReference type="InterPro" id="IPR029071">
    <property type="entry name" value="Ubiquitin-like_domsf"/>
</dbReference>
<dbReference type="OrthoDB" id="5850907at2759"/>
<name>A0A2G5VM54_9PELO</name>
<dbReference type="Proteomes" id="UP000230233">
    <property type="component" value="Chromosome I"/>
</dbReference>
<accession>A0A2G5VM54</accession>
<dbReference type="EMBL" id="PDUG01000001">
    <property type="protein sequence ID" value="PIC52852.1"/>
    <property type="molecule type" value="Genomic_DNA"/>
</dbReference>